<feature type="transmembrane region" description="Helical" evidence="6">
    <location>
        <begin position="268"/>
        <end position="288"/>
    </location>
</feature>
<protein>
    <submittedName>
        <fullName evidence="7">Permease YjgP/YjgQ</fullName>
    </submittedName>
</protein>
<dbReference type="RefSeq" id="WP_075493695.1">
    <property type="nucleotide sequence ID" value="NZ_CP053844.1"/>
</dbReference>
<dbReference type="PANTHER" id="PTHR33529:SF6">
    <property type="entry name" value="YJGP_YJGQ FAMILY PERMEASE"/>
    <property type="match status" value="1"/>
</dbReference>
<sequence length="353" mass="39975">MKLYSRYIGYVYLKYLFILFIALELFYVGIDVLTNLKDLPQSANLQLLYLGFTALSAIGYTLPLSLIFAMIITKFNMIRSNELISFYSLGISRNAIIKVPFFIALAISLLYIYLNSTPFAYVNEYKNNLSSFNAVGKVSSGMFLKYGDKYIYVKELNSLANAAKDIKIFYLKNGDLTKLTDVKTATYNAKKWTFYDVNSTTIPSNLAIGNDGLKYEFSTKFEDLAGFDPTSIEKIYDSSNIYSIKDALNSIKTFKNQGVNIDGIKANLYSLIFTPLFAPLMVLILYYYLPASGRFFNLALLSFGFFIVTLSLWGVLFVMTRFALSGVIIPEVGIILPIILLFCYACYLVLKHR</sequence>
<evidence type="ECO:0000313" key="8">
    <source>
        <dbReference type="Proteomes" id="UP000069632"/>
    </source>
</evidence>
<keyword evidence="2" id="KW-1003">Cell membrane</keyword>
<organism evidence="7 8">
    <name type="scientific">Campylobacter geochelonis</name>
    <dbReference type="NCBI Taxonomy" id="1780362"/>
    <lineage>
        <taxon>Bacteria</taxon>
        <taxon>Pseudomonadati</taxon>
        <taxon>Campylobacterota</taxon>
        <taxon>Epsilonproteobacteria</taxon>
        <taxon>Campylobacterales</taxon>
        <taxon>Campylobacteraceae</taxon>
        <taxon>Campylobacter</taxon>
    </lineage>
</organism>
<dbReference type="PANTHER" id="PTHR33529">
    <property type="entry name" value="SLR0882 PROTEIN-RELATED"/>
    <property type="match status" value="1"/>
</dbReference>
<keyword evidence="5 6" id="KW-0472">Membrane</keyword>
<proteinExistence type="predicted"/>
<evidence type="ECO:0000256" key="6">
    <source>
        <dbReference type="SAM" id="Phobius"/>
    </source>
</evidence>
<evidence type="ECO:0000313" key="7">
    <source>
        <dbReference type="EMBL" id="CZE45907.1"/>
    </source>
</evidence>
<dbReference type="GO" id="GO:0015920">
    <property type="term" value="P:lipopolysaccharide transport"/>
    <property type="evidence" value="ECO:0007669"/>
    <property type="project" value="TreeGrafter"/>
</dbReference>
<dbReference type="AlphaFoldDB" id="A0A128EMW7"/>
<evidence type="ECO:0000256" key="5">
    <source>
        <dbReference type="ARBA" id="ARBA00023136"/>
    </source>
</evidence>
<evidence type="ECO:0000256" key="2">
    <source>
        <dbReference type="ARBA" id="ARBA00022475"/>
    </source>
</evidence>
<evidence type="ECO:0000256" key="4">
    <source>
        <dbReference type="ARBA" id="ARBA00022989"/>
    </source>
</evidence>
<feature type="transmembrane region" description="Helical" evidence="6">
    <location>
        <begin position="12"/>
        <end position="30"/>
    </location>
</feature>
<dbReference type="GO" id="GO:0043190">
    <property type="term" value="C:ATP-binding cassette (ABC) transporter complex"/>
    <property type="evidence" value="ECO:0007669"/>
    <property type="project" value="TreeGrafter"/>
</dbReference>
<accession>A0A128EMW7</accession>
<dbReference type="EMBL" id="FIZP01000001">
    <property type="protein sequence ID" value="CZE45907.1"/>
    <property type="molecule type" value="Genomic_DNA"/>
</dbReference>
<comment type="subcellular location">
    <subcellularLocation>
        <location evidence="1">Cell membrane</location>
        <topology evidence="1">Multi-pass membrane protein</topology>
    </subcellularLocation>
</comment>
<dbReference type="Pfam" id="PF03739">
    <property type="entry name" value="LptF_LptG"/>
    <property type="match status" value="1"/>
</dbReference>
<gene>
    <name evidence="7" type="ORF">ERS672216_00094</name>
</gene>
<dbReference type="OrthoDB" id="5372305at2"/>
<keyword evidence="8" id="KW-1185">Reference proteome</keyword>
<evidence type="ECO:0000256" key="3">
    <source>
        <dbReference type="ARBA" id="ARBA00022692"/>
    </source>
</evidence>
<name>A0A128EMW7_9BACT</name>
<dbReference type="Proteomes" id="UP000069632">
    <property type="component" value="Unassembled WGS sequence"/>
</dbReference>
<keyword evidence="4 6" id="KW-1133">Transmembrane helix</keyword>
<reference evidence="7 8" key="1">
    <citation type="submission" date="2016-02" db="EMBL/GenBank/DDBJ databases">
        <authorList>
            <consortium name="Pathogen Informatics"/>
        </authorList>
    </citation>
    <scope>NUCLEOTIDE SEQUENCE [LARGE SCALE GENOMIC DNA]</scope>
    <source>
        <strain evidence="7 8">RC20</strain>
    </source>
</reference>
<feature type="transmembrane region" description="Helical" evidence="6">
    <location>
        <begin position="295"/>
        <end position="316"/>
    </location>
</feature>
<feature type="transmembrane region" description="Helical" evidence="6">
    <location>
        <begin position="95"/>
        <end position="114"/>
    </location>
</feature>
<feature type="transmembrane region" description="Helical" evidence="6">
    <location>
        <begin position="50"/>
        <end position="75"/>
    </location>
</feature>
<dbReference type="InterPro" id="IPR005495">
    <property type="entry name" value="LptG/LptF_permease"/>
</dbReference>
<keyword evidence="3 6" id="KW-0812">Transmembrane</keyword>
<evidence type="ECO:0000256" key="1">
    <source>
        <dbReference type="ARBA" id="ARBA00004651"/>
    </source>
</evidence>
<feature type="transmembrane region" description="Helical" evidence="6">
    <location>
        <begin position="322"/>
        <end position="350"/>
    </location>
</feature>